<dbReference type="InterPro" id="IPR013120">
    <property type="entry name" value="FAR_NAD-bd"/>
</dbReference>
<dbReference type="AlphaFoldDB" id="A0A2C9V1V0"/>
<evidence type="ECO:0000259" key="6">
    <source>
        <dbReference type="Pfam" id="PF07993"/>
    </source>
</evidence>
<evidence type="ECO:0000256" key="4">
    <source>
        <dbReference type="RuleBase" id="RU363097"/>
    </source>
</evidence>
<dbReference type="InterPro" id="IPR026055">
    <property type="entry name" value="FAR"/>
</dbReference>
<dbReference type="Gene3D" id="3.40.50.720">
    <property type="entry name" value="NAD(P)-binding Rossmann-like Domain"/>
    <property type="match status" value="1"/>
</dbReference>
<evidence type="ECO:0000313" key="8">
    <source>
        <dbReference type="Proteomes" id="UP000091857"/>
    </source>
</evidence>
<comment type="function">
    <text evidence="4">Catalyzes the reduction of fatty acyl-CoA to fatty alcohols.</text>
</comment>
<sequence length="491" mass="55977">MGRESIVGFLENKTILVTGATGYLAKVFVEKILRVQPKVKKLYLLLRASDANSAIERLNKEVIGKELFKVVREKYGERLNSFLSEKVSAVAGDISFEDLGVKDSHLRDEMWREVDVVLNFAATTYFDDRYDNSLGVNTLGALHVMNFAKKCLQIKMLVHVSTAYVCGEDSGLILEKPFIMGKAKKGTDKIDIEEEKEVIQEKLSELLSENASETEITQFMKNFGIERARMYGWPNSYVFTKAMGEMLLMHFKEDLPLLIIRPTMITSTYKEPFPGWIEGLRTVDSVIVGFGRGKLPCFISRPQLVLDVIPADMVVNGIIVAMAARGKQSSETIYHIGSSLRNPIQSIDLRDICFDYFSENPLINKNDGMPVKVIKGTNFTTMASFYLYMAIRYQLPLKALRVATMVFQRYQSTYEILDRKIKLVLRLVDLYKPYTLFEGIFDDTNSEKLRIAARETFPEEADGFSFDPLEIDWEDYMIDVHIPGLVKHVMK</sequence>
<evidence type="ECO:0000256" key="3">
    <source>
        <dbReference type="ARBA" id="ARBA00023098"/>
    </source>
</evidence>
<dbReference type="PANTHER" id="PTHR11011">
    <property type="entry name" value="MALE STERILITY PROTEIN 2-RELATED"/>
    <property type="match status" value="1"/>
</dbReference>
<dbReference type="Pfam" id="PF07993">
    <property type="entry name" value="NAD_binding_4"/>
    <property type="match status" value="1"/>
</dbReference>
<comment type="catalytic activity">
    <reaction evidence="4">
        <text>a long-chain fatty acyl-CoA + 2 NADPH + 2 H(+) = a long-chain primary fatty alcohol + 2 NADP(+) + CoA</text>
        <dbReference type="Rhea" id="RHEA:52716"/>
        <dbReference type="ChEBI" id="CHEBI:15378"/>
        <dbReference type="ChEBI" id="CHEBI:57287"/>
        <dbReference type="ChEBI" id="CHEBI:57783"/>
        <dbReference type="ChEBI" id="CHEBI:58349"/>
        <dbReference type="ChEBI" id="CHEBI:77396"/>
        <dbReference type="ChEBI" id="CHEBI:83139"/>
        <dbReference type="EC" id="1.2.1.84"/>
    </reaction>
</comment>
<dbReference type="InterPro" id="IPR036291">
    <property type="entry name" value="NAD(P)-bd_dom_sf"/>
</dbReference>
<comment type="similarity">
    <text evidence="1 4">Belongs to the fatty acyl-CoA reductase family.</text>
</comment>
<gene>
    <name evidence="7" type="ORF">MANES_11G160100v8</name>
</gene>
<dbReference type="OMA" id="TNPITWQ"/>
<keyword evidence="8" id="KW-1185">Reference proteome</keyword>
<keyword evidence="3 4" id="KW-0443">Lipid metabolism</keyword>
<dbReference type="CDD" id="cd05236">
    <property type="entry name" value="FAR-N_SDR_e"/>
    <property type="match status" value="1"/>
</dbReference>
<name>A0A2C9V1V0_MANES</name>
<dbReference type="OrthoDB" id="429813at2759"/>
<dbReference type="GO" id="GO:0035336">
    <property type="term" value="P:long-chain fatty-acyl-CoA metabolic process"/>
    <property type="evidence" value="ECO:0000318"/>
    <property type="project" value="GO_Central"/>
</dbReference>
<dbReference type="Proteomes" id="UP000091857">
    <property type="component" value="Chromosome 11"/>
</dbReference>
<dbReference type="SUPFAM" id="SSF51735">
    <property type="entry name" value="NAD(P)-binding Rossmann-fold domains"/>
    <property type="match status" value="1"/>
</dbReference>
<dbReference type="GO" id="GO:0102965">
    <property type="term" value="F:alcohol-forming long-chain fatty acyl-CoA reductase activity"/>
    <property type="evidence" value="ECO:0007669"/>
    <property type="project" value="UniProtKB-EC"/>
</dbReference>
<evidence type="ECO:0000256" key="1">
    <source>
        <dbReference type="ARBA" id="ARBA00005928"/>
    </source>
</evidence>
<dbReference type="STRING" id="3983.A0A2C9V1V0"/>
<dbReference type="EC" id="1.2.1.84" evidence="4"/>
<proteinExistence type="inferred from homology"/>
<dbReference type="InterPro" id="IPR033640">
    <property type="entry name" value="FAR_C"/>
</dbReference>
<dbReference type="PANTHER" id="PTHR11011:SF84">
    <property type="entry name" value="ACYL-COA REDUCTASE-LIKE PROTEIN, PUTATIVE-RELATED"/>
    <property type="match status" value="1"/>
</dbReference>
<dbReference type="GO" id="GO:0010345">
    <property type="term" value="P:suberin biosynthetic process"/>
    <property type="evidence" value="ECO:0000318"/>
    <property type="project" value="GO_Central"/>
</dbReference>
<evidence type="ECO:0000259" key="5">
    <source>
        <dbReference type="Pfam" id="PF03015"/>
    </source>
</evidence>
<keyword evidence="4" id="KW-0560">Oxidoreductase</keyword>
<dbReference type="CDD" id="cd09071">
    <property type="entry name" value="FAR_C"/>
    <property type="match status" value="1"/>
</dbReference>
<feature type="domain" description="Fatty acyl-CoA reductase C-terminal" evidence="5">
    <location>
        <begin position="393"/>
        <end position="491"/>
    </location>
</feature>
<dbReference type="Gramene" id="Manes.11G160100.1.v8.1">
    <property type="protein sequence ID" value="Manes.11G160100.1.v8.1.CDS"/>
    <property type="gene ID" value="Manes.11G160100.v8.1"/>
</dbReference>
<feature type="domain" description="Thioester reductase (TE)" evidence="6">
    <location>
        <begin position="17"/>
        <end position="318"/>
    </location>
</feature>
<dbReference type="GO" id="GO:0080019">
    <property type="term" value="F:alcohol-forming very long-chain fatty acyl-CoA reductase activity"/>
    <property type="evidence" value="ECO:0000318"/>
    <property type="project" value="GO_Central"/>
</dbReference>
<reference evidence="8" key="1">
    <citation type="journal article" date="2016" name="Nat. Biotechnol.">
        <title>Sequencing wild and cultivated cassava and related species reveals extensive interspecific hybridization and genetic diversity.</title>
        <authorList>
            <person name="Bredeson J.V."/>
            <person name="Lyons J.B."/>
            <person name="Prochnik S.E."/>
            <person name="Wu G.A."/>
            <person name="Ha C.M."/>
            <person name="Edsinger-Gonzales E."/>
            <person name="Grimwood J."/>
            <person name="Schmutz J."/>
            <person name="Rabbi I.Y."/>
            <person name="Egesi C."/>
            <person name="Nauluvula P."/>
            <person name="Lebot V."/>
            <person name="Ndunguru J."/>
            <person name="Mkamilo G."/>
            <person name="Bart R.S."/>
            <person name="Setter T.L."/>
            <person name="Gleadow R.M."/>
            <person name="Kulakow P."/>
            <person name="Ferguson M.E."/>
            <person name="Rounsley S."/>
            <person name="Rokhsar D.S."/>
        </authorList>
    </citation>
    <scope>NUCLEOTIDE SEQUENCE [LARGE SCALE GENOMIC DNA]</scope>
    <source>
        <strain evidence="8">cv. AM560-2</strain>
    </source>
</reference>
<dbReference type="Pfam" id="PF03015">
    <property type="entry name" value="Sterile"/>
    <property type="match status" value="1"/>
</dbReference>
<keyword evidence="4" id="KW-0521">NADP</keyword>
<evidence type="ECO:0000256" key="2">
    <source>
        <dbReference type="ARBA" id="ARBA00022516"/>
    </source>
</evidence>
<accession>A0A2C9V1V0</accession>
<organism evidence="7 8">
    <name type="scientific">Manihot esculenta</name>
    <name type="common">Cassava</name>
    <name type="synonym">Jatropha manihot</name>
    <dbReference type="NCBI Taxonomy" id="3983"/>
    <lineage>
        <taxon>Eukaryota</taxon>
        <taxon>Viridiplantae</taxon>
        <taxon>Streptophyta</taxon>
        <taxon>Embryophyta</taxon>
        <taxon>Tracheophyta</taxon>
        <taxon>Spermatophyta</taxon>
        <taxon>Magnoliopsida</taxon>
        <taxon>eudicotyledons</taxon>
        <taxon>Gunneridae</taxon>
        <taxon>Pentapetalae</taxon>
        <taxon>rosids</taxon>
        <taxon>fabids</taxon>
        <taxon>Malpighiales</taxon>
        <taxon>Euphorbiaceae</taxon>
        <taxon>Crotonoideae</taxon>
        <taxon>Manihoteae</taxon>
        <taxon>Manihot</taxon>
    </lineage>
</organism>
<keyword evidence="2 4" id="KW-0444">Lipid biosynthesis</keyword>
<evidence type="ECO:0000313" key="7">
    <source>
        <dbReference type="EMBL" id="OAY38186.1"/>
    </source>
</evidence>
<dbReference type="EMBL" id="CM004397">
    <property type="protein sequence ID" value="OAY38186.1"/>
    <property type="molecule type" value="Genomic_DNA"/>
</dbReference>
<protein>
    <recommendedName>
        <fullName evidence="4">Fatty acyl-CoA reductase</fullName>
        <ecNumber evidence="4">1.2.1.84</ecNumber>
    </recommendedName>
</protein>
<comment type="caution">
    <text evidence="7">The sequence shown here is derived from an EMBL/GenBank/DDBJ whole genome shotgun (WGS) entry which is preliminary data.</text>
</comment>